<dbReference type="InterPro" id="IPR013325">
    <property type="entry name" value="RNA_pol_sigma_r2"/>
</dbReference>
<comment type="similarity">
    <text evidence="1">Belongs to the sigma-70 factor family. ECF subfamily.</text>
</comment>
<dbReference type="Gene3D" id="1.10.10.10">
    <property type="entry name" value="Winged helix-like DNA-binding domain superfamily/Winged helix DNA-binding domain"/>
    <property type="match status" value="1"/>
</dbReference>
<dbReference type="InterPro" id="IPR007627">
    <property type="entry name" value="RNA_pol_sigma70_r2"/>
</dbReference>
<evidence type="ECO:0000256" key="2">
    <source>
        <dbReference type="ARBA" id="ARBA00023015"/>
    </source>
</evidence>
<evidence type="ECO:0000313" key="9">
    <source>
        <dbReference type="Proteomes" id="UP000317036"/>
    </source>
</evidence>
<dbReference type="Proteomes" id="UP000317036">
    <property type="component" value="Unassembled WGS sequence"/>
</dbReference>
<evidence type="ECO:0000259" key="7">
    <source>
        <dbReference type="Pfam" id="PF08281"/>
    </source>
</evidence>
<dbReference type="InterPro" id="IPR014284">
    <property type="entry name" value="RNA_pol_sigma-70_dom"/>
</dbReference>
<evidence type="ECO:0000313" key="8">
    <source>
        <dbReference type="EMBL" id="TVY11244.1"/>
    </source>
</evidence>
<dbReference type="GO" id="GO:0003677">
    <property type="term" value="F:DNA binding"/>
    <property type="evidence" value="ECO:0007669"/>
    <property type="project" value="UniProtKB-KW"/>
</dbReference>
<keyword evidence="9" id="KW-1185">Reference proteome</keyword>
<name>A0A559KGI9_9BACL</name>
<dbReference type="NCBIfam" id="TIGR02937">
    <property type="entry name" value="sigma70-ECF"/>
    <property type="match status" value="1"/>
</dbReference>
<feature type="domain" description="RNA polymerase sigma factor 70 region 4 type 2" evidence="7">
    <location>
        <begin position="104"/>
        <end position="155"/>
    </location>
</feature>
<dbReference type="GO" id="GO:0016987">
    <property type="term" value="F:sigma factor activity"/>
    <property type="evidence" value="ECO:0007669"/>
    <property type="project" value="UniProtKB-KW"/>
</dbReference>
<comment type="caution">
    <text evidence="8">The sequence shown here is derived from an EMBL/GenBank/DDBJ whole genome shotgun (WGS) entry which is preliminary data.</text>
</comment>
<keyword evidence="3" id="KW-0731">Sigma factor</keyword>
<dbReference type="Pfam" id="PF04542">
    <property type="entry name" value="Sigma70_r2"/>
    <property type="match status" value="1"/>
</dbReference>
<dbReference type="RefSeq" id="WP_144843094.1">
    <property type="nucleotide sequence ID" value="NZ_VNJI01000003.1"/>
</dbReference>
<reference evidence="8 9" key="1">
    <citation type="submission" date="2019-07" db="EMBL/GenBank/DDBJ databases">
        <authorList>
            <person name="Kim J."/>
        </authorList>
    </citation>
    <scope>NUCLEOTIDE SEQUENCE [LARGE SCALE GENOMIC DNA]</scope>
    <source>
        <strain evidence="8 9">JC52</strain>
    </source>
</reference>
<dbReference type="InterPro" id="IPR036388">
    <property type="entry name" value="WH-like_DNA-bd_sf"/>
</dbReference>
<evidence type="ECO:0000256" key="4">
    <source>
        <dbReference type="ARBA" id="ARBA00023125"/>
    </source>
</evidence>
<dbReference type="InterPro" id="IPR013324">
    <property type="entry name" value="RNA_pol_sigma_r3/r4-like"/>
</dbReference>
<evidence type="ECO:0000256" key="5">
    <source>
        <dbReference type="ARBA" id="ARBA00023163"/>
    </source>
</evidence>
<organism evidence="8 9">
    <name type="scientific">Paenibacillus cremeus</name>
    <dbReference type="NCBI Taxonomy" id="2163881"/>
    <lineage>
        <taxon>Bacteria</taxon>
        <taxon>Bacillati</taxon>
        <taxon>Bacillota</taxon>
        <taxon>Bacilli</taxon>
        <taxon>Bacillales</taxon>
        <taxon>Paenibacillaceae</taxon>
        <taxon>Paenibacillus</taxon>
    </lineage>
</organism>
<dbReference type="CDD" id="cd06171">
    <property type="entry name" value="Sigma70_r4"/>
    <property type="match status" value="1"/>
</dbReference>
<dbReference type="SUPFAM" id="SSF88946">
    <property type="entry name" value="Sigma2 domain of RNA polymerase sigma factors"/>
    <property type="match status" value="1"/>
</dbReference>
<feature type="domain" description="RNA polymerase sigma-70 region 2" evidence="6">
    <location>
        <begin position="10"/>
        <end position="73"/>
    </location>
</feature>
<dbReference type="Pfam" id="PF08281">
    <property type="entry name" value="Sigma70_r4_2"/>
    <property type="match status" value="1"/>
</dbReference>
<dbReference type="Gene3D" id="1.10.1740.10">
    <property type="match status" value="1"/>
</dbReference>
<keyword evidence="2" id="KW-0805">Transcription regulation</keyword>
<dbReference type="InterPro" id="IPR039425">
    <property type="entry name" value="RNA_pol_sigma-70-like"/>
</dbReference>
<proteinExistence type="inferred from homology"/>
<dbReference type="PANTHER" id="PTHR43133">
    <property type="entry name" value="RNA POLYMERASE ECF-TYPE SIGMA FACTO"/>
    <property type="match status" value="1"/>
</dbReference>
<keyword evidence="4" id="KW-0238">DNA-binding</keyword>
<dbReference type="AlphaFoldDB" id="A0A559KGI9"/>
<evidence type="ECO:0000259" key="6">
    <source>
        <dbReference type="Pfam" id="PF04542"/>
    </source>
</evidence>
<dbReference type="InterPro" id="IPR013249">
    <property type="entry name" value="RNA_pol_sigma70_r4_t2"/>
</dbReference>
<dbReference type="GO" id="GO:0006352">
    <property type="term" value="P:DNA-templated transcription initiation"/>
    <property type="evidence" value="ECO:0007669"/>
    <property type="project" value="InterPro"/>
</dbReference>
<evidence type="ECO:0000256" key="1">
    <source>
        <dbReference type="ARBA" id="ARBA00010641"/>
    </source>
</evidence>
<dbReference type="PANTHER" id="PTHR43133:SF8">
    <property type="entry name" value="RNA POLYMERASE SIGMA FACTOR HI_1459-RELATED"/>
    <property type="match status" value="1"/>
</dbReference>
<protein>
    <submittedName>
        <fullName evidence="8">RNA polymerase sigma factor</fullName>
    </submittedName>
</protein>
<gene>
    <name evidence="8" type="ORF">FPZ49_03145</name>
</gene>
<dbReference type="SUPFAM" id="SSF88659">
    <property type="entry name" value="Sigma3 and sigma4 domains of RNA polymerase sigma factors"/>
    <property type="match status" value="1"/>
</dbReference>
<dbReference type="OrthoDB" id="2381154at2"/>
<dbReference type="EMBL" id="VNJI01000003">
    <property type="protein sequence ID" value="TVY11244.1"/>
    <property type="molecule type" value="Genomic_DNA"/>
</dbReference>
<keyword evidence="5" id="KW-0804">Transcription</keyword>
<sequence>MNITDSIPMEQLQDIVHRYCLSLTGSRSDAEDLAQDTWLKVIRLPHGLGHPNPEALLLRIAKTTWIDQGRRKRVLTRILHQEQAAHKKNAIHEKELGLFELERMFHALLQYLSPVQRAVFLLRDVFGYSIEETAHLLDTTAGAVKAAHHRARQSLGGVKQALSTNSLPLLEKDELKALLRALASAYASGDIELLLTLTLRADLEPAAAIGMIQNRLLFNKHSFGNRASNPIAFCGVAAA</sequence>
<accession>A0A559KGI9</accession>
<evidence type="ECO:0000256" key="3">
    <source>
        <dbReference type="ARBA" id="ARBA00023082"/>
    </source>
</evidence>